<dbReference type="CDD" id="cd00303">
    <property type="entry name" value="retropepsin_like"/>
    <property type="match status" value="1"/>
</dbReference>
<dbReference type="GO" id="GO:0004519">
    <property type="term" value="F:endonuclease activity"/>
    <property type="evidence" value="ECO:0007669"/>
    <property type="project" value="UniProtKB-KW"/>
</dbReference>
<dbReference type="SUPFAM" id="SSF50630">
    <property type="entry name" value="Acid proteases"/>
    <property type="match status" value="1"/>
</dbReference>
<dbReference type="InterPro" id="IPR041577">
    <property type="entry name" value="RT_RNaseH_2"/>
</dbReference>
<dbReference type="SUPFAM" id="SSF56672">
    <property type="entry name" value="DNA/RNA polymerases"/>
    <property type="match status" value="1"/>
</dbReference>
<dbReference type="PANTHER" id="PTHR37984">
    <property type="entry name" value="PROTEIN CBG26694"/>
    <property type="match status" value="1"/>
</dbReference>
<comment type="caution">
    <text evidence="9">The sequence shown here is derived from an EMBL/GenBank/DDBJ whole genome shotgun (WGS) entry which is preliminary data.</text>
</comment>
<dbReference type="AlphaFoldDB" id="A0A388KMW0"/>
<dbReference type="Proteomes" id="UP000265515">
    <property type="component" value="Unassembled WGS sequence"/>
</dbReference>
<feature type="domain" description="Clp1 P-loop" evidence="7">
    <location>
        <begin position="277"/>
        <end position="429"/>
    </location>
</feature>
<dbReference type="InterPro" id="IPR032319">
    <property type="entry name" value="CLP1_P"/>
</dbReference>
<reference evidence="9 10" key="1">
    <citation type="journal article" date="2018" name="Cell">
        <title>The Chara Genome: Secondary Complexity and Implications for Plant Terrestrialization.</title>
        <authorList>
            <person name="Nishiyama T."/>
            <person name="Sakayama H."/>
            <person name="Vries J.D."/>
            <person name="Buschmann H."/>
            <person name="Saint-Marcoux D."/>
            <person name="Ullrich K.K."/>
            <person name="Haas F.B."/>
            <person name="Vanderstraeten L."/>
            <person name="Becker D."/>
            <person name="Lang D."/>
            <person name="Vosolsobe S."/>
            <person name="Rombauts S."/>
            <person name="Wilhelmsson P.K.I."/>
            <person name="Janitza P."/>
            <person name="Kern R."/>
            <person name="Heyl A."/>
            <person name="Rumpler F."/>
            <person name="Villalobos L.I.A.C."/>
            <person name="Clay J.M."/>
            <person name="Skokan R."/>
            <person name="Toyoda A."/>
            <person name="Suzuki Y."/>
            <person name="Kagoshima H."/>
            <person name="Schijlen E."/>
            <person name="Tajeshwar N."/>
            <person name="Catarino B."/>
            <person name="Hetherington A.J."/>
            <person name="Saltykova A."/>
            <person name="Bonnot C."/>
            <person name="Breuninger H."/>
            <person name="Symeonidi A."/>
            <person name="Radhakrishnan G.V."/>
            <person name="Van Nieuwerburgh F."/>
            <person name="Deforce D."/>
            <person name="Chang C."/>
            <person name="Karol K.G."/>
            <person name="Hedrich R."/>
            <person name="Ulvskov P."/>
            <person name="Glockner G."/>
            <person name="Delwiche C.F."/>
            <person name="Petrasek J."/>
            <person name="Van de Peer Y."/>
            <person name="Friml J."/>
            <person name="Beilby M."/>
            <person name="Dolan L."/>
            <person name="Kohara Y."/>
            <person name="Sugano S."/>
            <person name="Fujiyama A."/>
            <person name="Delaux P.-M."/>
            <person name="Quint M."/>
            <person name="TheiBen G."/>
            <person name="Hagemann M."/>
            <person name="Harholt J."/>
            <person name="Dunand C."/>
            <person name="Zachgo S."/>
            <person name="Langdale J."/>
            <person name="Maumus F."/>
            <person name="Straeten D.V.D."/>
            <person name="Gould S.B."/>
            <person name="Rensing S.A."/>
        </authorList>
    </citation>
    <scope>NUCLEOTIDE SEQUENCE [LARGE SCALE GENOMIC DNA]</scope>
    <source>
        <strain evidence="9 10">S276</strain>
    </source>
</reference>
<evidence type="ECO:0000259" key="7">
    <source>
        <dbReference type="Pfam" id="PF16575"/>
    </source>
</evidence>
<evidence type="ECO:0000256" key="5">
    <source>
        <dbReference type="ARBA" id="ARBA00023268"/>
    </source>
</evidence>
<dbReference type="Gramene" id="GBG71377">
    <property type="protein sequence ID" value="GBG71377"/>
    <property type="gene ID" value="CBR_g8796"/>
</dbReference>
<dbReference type="GO" id="GO:0016779">
    <property type="term" value="F:nucleotidyltransferase activity"/>
    <property type="evidence" value="ECO:0007669"/>
    <property type="project" value="UniProtKB-KW"/>
</dbReference>
<dbReference type="OrthoDB" id="2405412at2759"/>
<dbReference type="Gene3D" id="3.40.50.300">
    <property type="entry name" value="P-loop containing nucleotide triphosphate hydrolases"/>
    <property type="match status" value="1"/>
</dbReference>
<keyword evidence="1" id="KW-0808">Transferase</keyword>
<dbReference type="Pfam" id="PF13650">
    <property type="entry name" value="Asp_protease_2"/>
    <property type="match status" value="1"/>
</dbReference>
<dbReference type="PANTHER" id="PTHR37984:SF5">
    <property type="entry name" value="PROTEIN NYNRIN-LIKE"/>
    <property type="match status" value="1"/>
</dbReference>
<feature type="region of interest" description="Disordered" evidence="6">
    <location>
        <begin position="569"/>
        <end position="604"/>
    </location>
</feature>
<keyword evidence="4" id="KW-0378">Hydrolase</keyword>
<proteinExistence type="predicted"/>
<feature type="region of interest" description="Disordered" evidence="6">
    <location>
        <begin position="39"/>
        <end position="63"/>
    </location>
</feature>
<dbReference type="Gene3D" id="3.30.70.270">
    <property type="match status" value="1"/>
</dbReference>
<dbReference type="SUPFAM" id="SSF52540">
    <property type="entry name" value="P-loop containing nucleoside triphosphate hydrolases"/>
    <property type="match status" value="1"/>
</dbReference>
<feature type="domain" description="Reverse transcriptase/retrotransposon-derived protein RNase H-like" evidence="8">
    <location>
        <begin position="1093"/>
        <end position="1186"/>
    </location>
</feature>
<dbReference type="Pfam" id="PF16575">
    <property type="entry name" value="CLP1_P"/>
    <property type="match status" value="1"/>
</dbReference>
<gene>
    <name evidence="9" type="ORF">CBR_g8796</name>
</gene>
<evidence type="ECO:0000256" key="6">
    <source>
        <dbReference type="SAM" id="MobiDB-lite"/>
    </source>
</evidence>
<dbReference type="FunFam" id="3.30.70.270:FF:000020">
    <property type="entry name" value="Transposon Tf2-6 polyprotein-like Protein"/>
    <property type="match status" value="1"/>
</dbReference>
<dbReference type="InterPro" id="IPR043502">
    <property type="entry name" value="DNA/RNA_pol_sf"/>
</dbReference>
<dbReference type="InterPro" id="IPR043128">
    <property type="entry name" value="Rev_trsase/Diguanyl_cyclase"/>
</dbReference>
<feature type="compositionally biased region" description="Gly residues" evidence="6">
    <location>
        <begin position="44"/>
        <end position="62"/>
    </location>
</feature>
<evidence type="ECO:0000313" key="9">
    <source>
        <dbReference type="EMBL" id="GBG71377.1"/>
    </source>
</evidence>
<dbReference type="CDD" id="cd09274">
    <property type="entry name" value="RNase_HI_RT_Ty3"/>
    <property type="match status" value="1"/>
</dbReference>
<protein>
    <submittedName>
        <fullName evidence="9">Uncharacterized protein</fullName>
    </submittedName>
</protein>
<dbReference type="InterPro" id="IPR027417">
    <property type="entry name" value="P-loop_NTPase"/>
</dbReference>
<evidence type="ECO:0000256" key="3">
    <source>
        <dbReference type="ARBA" id="ARBA00022722"/>
    </source>
</evidence>
<evidence type="ECO:0000313" key="10">
    <source>
        <dbReference type="Proteomes" id="UP000265515"/>
    </source>
</evidence>
<dbReference type="Gene3D" id="2.40.70.10">
    <property type="entry name" value="Acid Proteases"/>
    <property type="match status" value="1"/>
</dbReference>
<keyword evidence="3" id="KW-0540">Nuclease</keyword>
<evidence type="ECO:0000259" key="8">
    <source>
        <dbReference type="Pfam" id="PF17919"/>
    </source>
</evidence>
<name>A0A388KMW0_CHABU</name>
<evidence type="ECO:0000256" key="1">
    <source>
        <dbReference type="ARBA" id="ARBA00022679"/>
    </source>
</evidence>
<keyword evidence="2" id="KW-0548">Nucleotidyltransferase</keyword>
<sequence length="1259" mass="141119">MKSRDHLVRTRLRRTLGANAAKKGTVKLAPLIRKRIDRGRELRGGGGAGEGGGRGGGGGCGGKRASKVHVVGGPVGKPKPLIGMNIRYTREGAIVELSDKKSVVAIDGCARVKLVEGEASIHGFQLRKGKDVTVTSNAKIASAVVINNGISFANPNILHECDVTATPSSTACDCYNFKKTVLEVRSLHDREEEDQECAAGDRSCQLGFQLVSGRGCGELLGETVPSDERMPNRSWPTTIIPRSWCEAAQEVCSYNTRGKDNMSGCQQFPAPIVTVCGPNGSGKSTIGRLLVNSLLNVYPKVAYLDTDLGQPEFTVPGCLSLHVLHEPFYGPPYMHLRKPERFYFYGDVSPSGDPIRYLYYIFALYRHFREVICASHGTSGGLRKSEAIPLVINTHGWIRGIGFEMLVDILRYISPTHVFQMERGTICQQQRWHDPGKLLPRGKFWCDPENSGDEGEYLHVKQVYLTLRFSLLSARKGHSSEYLRNLRLLAFWESLTGRRQSSEYPFNLEAAFQLTAERLTMHRPYHAPLAALKFQHALMQIPEKDILYAANGRLIGLVYDGADVHAHAQQGTRQAASRRGGQAGKAAKDGEQLNRPVSSSKAGNKAQLGLGGLLNGKYSSCAPCYDDAKEFDPLECSSTTTRILLVAKHAYIGALFLNSKSGCQTWLSHLATSHGVDVPDLKDKITWEKPTRLWKKRFIVDDAPALAINRLFTMSQGNTATRDWLTEWQNIAEVPNLELAFTHLRREFYNRSCAALSQALGDCEQYSTFAEIIDKAREIIKTNRSAAHERSTWPPTYVEKVRTGPRHQHLLQSSRTVEITQQPLQHQVTEIRWLLSSREATTSPATMGRQNPHRRPEMDSQYKFHGSIPAPLMDTGVEVVDLHAYIAKIDREFKMQRYDDIDAPLLYVRIQIGEVTCNALIDCGASRNYISQDFMVRASLGPRVRRKSQPMQVTLADGHTHKSIDRCIDNVLVYFAPHASEAVSFGILDTKFNMILGMSWLRSEDHPYKANRDKCEFAQQELEYLGHNVTPQGIRPLADKIEALRVWPEPTNTTDVRSFMGLAGYYQRFITGYSRIVAPMMRSQSPKVPFVFDDDARRSFHALKATMLMAPVLSIYDPTLPTRVTTDASGYGIGAVLEQHDGDDWHPVEYFSHKVPPINSLDDARKKELLAFVMALKRWWHFLLGCRRLTWVTDNNPLTYYKTQDTVSSTIARWMYFIDQFDFTPKHVPGLSNRAADALSRRPDLCAMTHHAFAFDEEL</sequence>
<keyword evidence="4" id="KW-0255">Endonuclease</keyword>
<keyword evidence="10" id="KW-1185">Reference proteome</keyword>
<organism evidence="9 10">
    <name type="scientific">Chara braunii</name>
    <name type="common">Braun's stonewort</name>
    <dbReference type="NCBI Taxonomy" id="69332"/>
    <lineage>
        <taxon>Eukaryota</taxon>
        <taxon>Viridiplantae</taxon>
        <taxon>Streptophyta</taxon>
        <taxon>Charophyceae</taxon>
        <taxon>Charales</taxon>
        <taxon>Characeae</taxon>
        <taxon>Chara</taxon>
    </lineage>
</organism>
<dbReference type="InterPro" id="IPR021109">
    <property type="entry name" value="Peptidase_aspartic_dom_sf"/>
</dbReference>
<keyword evidence="5" id="KW-0511">Multifunctional enzyme</keyword>
<dbReference type="InterPro" id="IPR050951">
    <property type="entry name" value="Retrovirus_Pol_polyprotein"/>
</dbReference>
<dbReference type="Pfam" id="PF17919">
    <property type="entry name" value="RT_RNaseH_2"/>
    <property type="match status" value="1"/>
</dbReference>
<evidence type="ECO:0000256" key="2">
    <source>
        <dbReference type="ARBA" id="ARBA00022695"/>
    </source>
</evidence>
<evidence type="ECO:0000256" key="4">
    <source>
        <dbReference type="ARBA" id="ARBA00022759"/>
    </source>
</evidence>
<accession>A0A388KMW0</accession>
<dbReference type="STRING" id="69332.A0A388KMW0"/>
<dbReference type="EMBL" id="BFEA01000145">
    <property type="protein sequence ID" value="GBG71377.1"/>
    <property type="molecule type" value="Genomic_DNA"/>
</dbReference>